<dbReference type="GO" id="GO:0000139">
    <property type="term" value="C:Golgi membrane"/>
    <property type="evidence" value="ECO:0007669"/>
    <property type="project" value="UniProtKB-SubCell"/>
</dbReference>
<keyword evidence="6" id="KW-0472">Membrane</keyword>
<accession>A0AAV1Z8E8</accession>
<evidence type="ECO:0000313" key="8">
    <source>
        <dbReference type="EMBL" id="CAL1267287.1"/>
    </source>
</evidence>
<comment type="subcellular location">
    <subcellularLocation>
        <location evidence="1">Golgi apparatus membrane</location>
        <topology evidence="1">Single-pass type II membrane protein</topology>
    </subcellularLocation>
</comment>
<evidence type="ECO:0000313" key="9">
    <source>
        <dbReference type="Proteomes" id="UP001497382"/>
    </source>
</evidence>
<keyword evidence="9" id="KW-1185">Reference proteome</keyword>
<dbReference type="Proteomes" id="UP001497382">
    <property type="component" value="Unassembled WGS sequence"/>
</dbReference>
<dbReference type="Gene3D" id="3.90.550.20">
    <property type="match status" value="1"/>
</dbReference>
<dbReference type="GO" id="GO:0016758">
    <property type="term" value="F:hexosyltransferase activity"/>
    <property type="evidence" value="ECO:0007669"/>
    <property type="project" value="TreeGrafter"/>
</dbReference>
<reference evidence="8 9" key="1">
    <citation type="submission" date="2024-04" db="EMBL/GenBank/DDBJ databases">
        <authorList>
            <person name="Rising A."/>
            <person name="Reimegard J."/>
            <person name="Sonavane S."/>
            <person name="Akerstrom W."/>
            <person name="Nylinder S."/>
            <person name="Hedman E."/>
            <person name="Kallberg Y."/>
        </authorList>
    </citation>
    <scope>NUCLEOTIDE SEQUENCE [LARGE SCALE GENOMIC DNA]</scope>
</reference>
<dbReference type="SUPFAM" id="SSF53448">
    <property type="entry name" value="Nucleotide-diphospho-sugar transferases"/>
    <property type="match status" value="1"/>
</dbReference>
<evidence type="ECO:0000256" key="1">
    <source>
        <dbReference type="ARBA" id="ARBA00004323"/>
    </source>
</evidence>
<dbReference type="PANTHER" id="PTHR12042">
    <property type="entry name" value="LACTOSYLCERAMIDE 4-ALPHA-GALACTOSYLTRANSFERASE ALPHA- 1,4-GALACTOSYLTRANSFERASE"/>
    <property type="match status" value="1"/>
</dbReference>
<gene>
    <name evidence="8" type="ORF">LARSCL_LOCUS3580</name>
</gene>
<dbReference type="InterPro" id="IPR029044">
    <property type="entry name" value="Nucleotide-diphossugar_trans"/>
</dbReference>
<organism evidence="8 9">
    <name type="scientific">Larinioides sclopetarius</name>
    <dbReference type="NCBI Taxonomy" id="280406"/>
    <lineage>
        <taxon>Eukaryota</taxon>
        <taxon>Metazoa</taxon>
        <taxon>Ecdysozoa</taxon>
        <taxon>Arthropoda</taxon>
        <taxon>Chelicerata</taxon>
        <taxon>Arachnida</taxon>
        <taxon>Araneae</taxon>
        <taxon>Araneomorphae</taxon>
        <taxon>Entelegynae</taxon>
        <taxon>Araneoidea</taxon>
        <taxon>Araneidae</taxon>
        <taxon>Larinioides</taxon>
    </lineage>
</organism>
<feature type="domain" description="Alpha 1,4-glycosyltransferase" evidence="7">
    <location>
        <begin position="180"/>
        <end position="306"/>
    </location>
</feature>
<dbReference type="InterPro" id="IPR051981">
    <property type="entry name" value="Glycosyltransf_32"/>
</dbReference>
<comment type="caution">
    <text evidence="8">The sequence shown here is derived from an EMBL/GenBank/DDBJ whole genome shotgun (WGS) entry which is preliminary data.</text>
</comment>
<sequence length="313" mass="36344">MDKEILSMEFYDDPLNRKCESNAKFLQTKDTIECLETSNIFFLETSNSSRLSARQACAVESAALHHPEWQIIVLFTSSQPLHLMDSFMALLSQFGNIRFLRMELDFTMAGTPLWFWYQKGNWKYSPHKTEHLSDAIRLCLLWKYGGIYLDTDVVVLRSLSKLRNAVAFDSGTNLGNSFLAFDRGQTLLRFALTDYVSSYNPYKFANNGPVLLNRNFKKHCKPESYNATNNRCHINVLPKESAYLIDFNQWQEYFRPQTATLSETAFKSSYIIHFWNKMSKSEKIVIGQNSWYELLMKVHCPKVYEIVADIGYA</sequence>
<keyword evidence="4" id="KW-0808">Transferase</keyword>
<evidence type="ECO:0000259" key="7">
    <source>
        <dbReference type="Pfam" id="PF04572"/>
    </source>
</evidence>
<proteinExistence type="inferred from homology"/>
<evidence type="ECO:0000256" key="4">
    <source>
        <dbReference type="ARBA" id="ARBA00022679"/>
    </source>
</evidence>
<dbReference type="InterPro" id="IPR007652">
    <property type="entry name" value="A1-4-GlycosylTfrase_dom"/>
</dbReference>
<dbReference type="EMBL" id="CAXIEN010000027">
    <property type="protein sequence ID" value="CAL1267287.1"/>
    <property type="molecule type" value="Genomic_DNA"/>
</dbReference>
<evidence type="ECO:0000256" key="2">
    <source>
        <dbReference type="ARBA" id="ARBA00009003"/>
    </source>
</evidence>
<comment type="similarity">
    <text evidence="2">Belongs to the glycosyltransferase 32 family.</text>
</comment>
<keyword evidence="5" id="KW-0333">Golgi apparatus</keyword>
<evidence type="ECO:0000256" key="3">
    <source>
        <dbReference type="ARBA" id="ARBA00022676"/>
    </source>
</evidence>
<dbReference type="PANTHER" id="PTHR12042:SF21">
    <property type="entry name" value="ALPHA1,4-GALACTOSYLTRANSFERASE 1-RELATED"/>
    <property type="match status" value="1"/>
</dbReference>
<dbReference type="InterPro" id="IPR007577">
    <property type="entry name" value="GlycoTrfase_DXD_sugar-bd_CS"/>
</dbReference>
<name>A0AAV1Z8E8_9ARAC</name>
<keyword evidence="3" id="KW-0328">Glycosyltransferase</keyword>
<dbReference type="GO" id="GO:0006688">
    <property type="term" value="P:glycosphingolipid biosynthetic process"/>
    <property type="evidence" value="ECO:0007669"/>
    <property type="project" value="TreeGrafter"/>
</dbReference>
<evidence type="ECO:0000256" key="5">
    <source>
        <dbReference type="ARBA" id="ARBA00023034"/>
    </source>
</evidence>
<dbReference type="Pfam" id="PF04488">
    <property type="entry name" value="Gly_transf_sug"/>
    <property type="match status" value="1"/>
</dbReference>
<evidence type="ECO:0000256" key="6">
    <source>
        <dbReference type="ARBA" id="ARBA00023136"/>
    </source>
</evidence>
<dbReference type="Pfam" id="PF04572">
    <property type="entry name" value="Gb3_synth"/>
    <property type="match status" value="1"/>
</dbReference>
<dbReference type="AlphaFoldDB" id="A0AAV1Z8E8"/>
<protein>
    <recommendedName>
        <fullName evidence="7">Alpha 1,4-glycosyltransferase domain-containing protein</fullName>
    </recommendedName>
</protein>